<dbReference type="Proteomes" id="UP000823201">
    <property type="component" value="Unassembled WGS sequence"/>
</dbReference>
<evidence type="ECO:0000259" key="4">
    <source>
        <dbReference type="Pfam" id="PF00171"/>
    </source>
</evidence>
<dbReference type="Gene3D" id="3.40.309.10">
    <property type="entry name" value="Aldehyde Dehydrogenase, Chain A, domain 2"/>
    <property type="match status" value="1"/>
</dbReference>
<comment type="similarity">
    <text evidence="3">Belongs to the aldehyde dehydrogenase family.</text>
</comment>
<dbReference type="EMBL" id="JAFBEV010000002">
    <property type="protein sequence ID" value="MBM7656864.1"/>
    <property type="molecule type" value="Genomic_DNA"/>
</dbReference>
<evidence type="ECO:0000313" key="5">
    <source>
        <dbReference type="EMBL" id="MBM7656864.1"/>
    </source>
</evidence>
<dbReference type="InterPro" id="IPR015590">
    <property type="entry name" value="Aldehyde_DH_dom"/>
</dbReference>
<dbReference type="InterPro" id="IPR016162">
    <property type="entry name" value="Ald_DH_N"/>
</dbReference>
<evidence type="ECO:0000256" key="1">
    <source>
        <dbReference type="ARBA" id="ARBA00023002"/>
    </source>
</evidence>
<dbReference type="Pfam" id="PF00171">
    <property type="entry name" value="Aldedh"/>
    <property type="match status" value="1"/>
</dbReference>
<gene>
    <name evidence="5" type="ORF">JOC27_000301</name>
</gene>
<dbReference type="SUPFAM" id="SSF53720">
    <property type="entry name" value="ALDH-like"/>
    <property type="match status" value="1"/>
</dbReference>
<proteinExistence type="inferred from homology"/>
<comment type="caution">
    <text evidence="5">The sequence shown here is derived from an EMBL/GenBank/DDBJ whole genome shotgun (WGS) entry which is preliminary data.</text>
</comment>
<keyword evidence="1 3" id="KW-0560">Oxidoreductase</keyword>
<protein>
    <submittedName>
        <fullName evidence="5">Acyl-CoA reductase-like NAD-dependent aldehyde dehydrogenase</fullName>
    </submittedName>
</protein>
<dbReference type="PROSITE" id="PS00070">
    <property type="entry name" value="ALDEHYDE_DEHYDR_CYS"/>
    <property type="match status" value="1"/>
</dbReference>
<dbReference type="Gene3D" id="3.40.605.10">
    <property type="entry name" value="Aldehyde Dehydrogenase, Chain A, domain 1"/>
    <property type="match status" value="1"/>
</dbReference>
<sequence length="498" mass="53450">MSINESAIGSAVDSSYKLYIGGKWVAGSEGRMISSYNPSNGEKLADFTDASHADVDAAVEAATKAFETWKEVGIQERSTLLLKIADLIDENADHLALVETLDNGKPLRETKAVDVPASSDHFRYFAGVIRSEEGTAQALDENTLTINLKEPLGVVGQIVPWNFPFLMAAWKIAPAIAAGNTVVIHPSSSTSLSLLEFAKLLDQVLPAGVVNVVTGRGSDSGDYMLQHPGFAKLAFTGSTQVGYEVAAAAAKRLIPATLELGGKSANIYFDDAPWERAIEGAQLGILFNQGQVCCAGSRVFVQEGIYDKFVAALKDAFEKVKVGLPWQDGVQMGAQVNGRQLEKILDYVKIGQDEGATLVTGGKKLANDGLENGVFMAPTILADATNDMRIAQEEIFGPVATVIKFKDVDDVIKLANESEYGLGGAVWTSNLNTALKVARGVRTGRMWVNTYNQLPAGAPFGGYKKSGIGRETYKSILDAYTQTKNIYISTKEKTEGLY</sequence>
<name>A0ABS2Q501_9BACL</name>
<dbReference type="InterPro" id="IPR016160">
    <property type="entry name" value="Ald_DH_CS_CYS"/>
</dbReference>
<feature type="domain" description="Aldehyde dehydrogenase" evidence="4">
    <location>
        <begin position="24"/>
        <end position="486"/>
    </location>
</feature>
<feature type="active site" evidence="2">
    <location>
        <position position="259"/>
    </location>
</feature>
<dbReference type="RefSeq" id="WP_205005224.1">
    <property type="nucleotide sequence ID" value="NZ_CBCRXA010000002.1"/>
</dbReference>
<organism evidence="5 6">
    <name type="scientific">Sporolactobacillus spathodeae</name>
    <dbReference type="NCBI Taxonomy" id="1465502"/>
    <lineage>
        <taxon>Bacteria</taxon>
        <taxon>Bacillati</taxon>
        <taxon>Bacillota</taxon>
        <taxon>Bacilli</taxon>
        <taxon>Bacillales</taxon>
        <taxon>Sporolactobacillaceae</taxon>
        <taxon>Sporolactobacillus</taxon>
    </lineage>
</organism>
<keyword evidence="6" id="KW-1185">Reference proteome</keyword>
<dbReference type="InterPro" id="IPR016161">
    <property type="entry name" value="Ald_DH/histidinol_DH"/>
</dbReference>
<evidence type="ECO:0000256" key="3">
    <source>
        <dbReference type="RuleBase" id="RU003345"/>
    </source>
</evidence>
<dbReference type="InterPro" id="IPR029510">
    <property type="entry name" value="Ald_DH_CS_GLU"/>
</dbReference>
<evidence type="ECO:0000313" key="6">
    <source>
        <dbReference type="Proteomes" id="UP000823201"/>
    </source>
</evidence>
<reference evidence="5 6" key="1">
    <citation type="submission" date="2021-01" db="EMBL/GenBank/DDBJ databases">
        <title>Genomic Encyclopedia of Type Strains, Phase IV (KMG-IV): sequencing the most valuable type-strain genomes for metagenomic binning, comparative biology and taxonomic classification.</title>
        <authorList>
            <person name="Goeker M."/>
        </authorList>
    </citation>
    <scope>NUCLEOTIDE SEQUENCE [LARGE SCALE GENOMIC DNA]</scope>
    <source>
        <strain evidence="5 6">DSM 100968</strain>
    </source>
</reference>
<evidence type="ECO:0000256" key="2">
    <source>
        <dbReference type="PROSITE-ProRule" id="PRU10007"/>
    </source>
</evidence>
<dbReference type="InterPro" id="IPR016163">
    <property type="entry name" value="Ald_DH_C"/>
</dbReference>
<dbReference type="PANTHER" id="PTHR11699">
    <property type="entry name" value="ALDEHYDE DEHYDROGENASE-RELATED"/>
    <property type="match status" value="1"/>
</dbReference>
<dbReference type="PROSITE" id="PS00687">
    <property type="entry name" value="ALDEHYDE_DEHYDR_GLU"/>
    <property type="match status" value="1"/>
</dbReference>
<accession>A0ABS2Q501</accession>